<accession>A0AAP0N8D6</accession>
<keyword evidence="1" id="KW-0472">Membrane</keyword>
<name>A0AAP0N8D6_LIQFO</name>
<protein>
    <submittedName>
        <fullName evidence="2">Uncharacterized protein</fullName>
    </submittedName>
</protein>
<dbReference type="AlphaFoldDB" id="A0AAP0N8D6"/>
<evidence type="ECO:0000313" key="2">
    <source>
        <dbReference type="EMBL" id="KAK9267923.1"/>
    </source>
</evidence>
<evidence type="ECO:0000313" key="3">
    <source>
        <dbReference type="Proteomes" id="UP001415857"/>
    </source>
</evidence>
<dbReference type="EMBL" id="JBBPBK010000016">
    <property type="protein sequence ID" value="KAK9267923.1"/>
    <property type="molecule type" value="Genomic_DNA"/>
</dbReference>
<gene>
    <name evidence="2" type="ORF">L1049_010360</name>
</gene>
<comment type="caution">
    <text evidence="2">The sequence shown here is derived from an EMBL/GenBank/DDBJ whole genome shotgun (WGS) entry which is preliminary data.</text>
</comment>
<evidence type="ECO:0000256" key="1">
    <source>
        <dbReference type="SAM" id="Phobius"/>
    </source>
</evidence>
<dbReference type="Proteomes" id="UP001415857">
    <property type="component" value="Unassembled WGS sequence"/>
</dbReference>
<sequence length="182" mass="19508">MTGGSLGLRSGSYGSLQQQLQNSVLPIQTTPPTLPRKTSKMLKDKEKLIHWIFKFAGRKKFGMLFLSVVSAAVFVWVLYVGKGEDNVSCNTDNNVSCNTDNNVSLVGLMRSESIVEPPPPALFLGQPPPPAVLGYNLPNNVSIVDLMRSESIVEPPPAALFLGAASSTCSISGVQPSSRESM</sequence>
<keyword evidence="1" id="KW-1133">Transmembrane helix</keyword>
<proteinExistence type="predicted"/>
<reference evidence="2 3" key="1">
    <citation type="journal article" date="2024" name="Plant J.">
        <title>Genome sequences and population genomics reveal climatic adaptation and genomic divergence between two closely related sweetgum species.</title>
        <authorList>
            <person name="Xu W.Q."/>
            <person name="Ren C.Q."/>
            <person name="Zhang X.Y."/>
            <person name="Comes H.P."/>
            <person name="Liu X.H."/>
            <person name="Li Y.G."/>
            <person name="Kettle C.J."/>
            <person name="Jalonen R."/>
            <person name="Gaisberger H."/>
            <person name="Ma Y.Z."/>
            <person name="Qiu Y.X."/>
        </authorList>
    </citation>
    <scope>NUCLEOTIDE SEQUENCE [LARGE SCALE GENOMIC DNA]</scope>
    <source>
        <strain evidence="2">Hangzhou</strain>
    </source>
</reference>
<organism evidence="2 3">
    <name type="scientific">Liquidambar formosana</name>
    <name type="common">Formosan gum</name>
    <dbReference type="NCBI Taxonomy" id="63359"/>
    <lineage>
        <taxon>Eukaryota</taxon>
        <taxon>Viridiplantae</taxon>
        <taxon>Streptophyta</taxon>
        <taxon>Embryophyta</taxon>
        <taxon>Tracheophyta</taxon>
        <taxon>Spermatophyta</taxon>
        <taxon>Magnoliopsida</taxon>
        <taxon>eudicotyledons</taxon>
        <taxon>Gunneridae</taxon>
        <taxon>Pentapetalae</taxon>
        <taxon>Saxifragales</taxon>
        <taxon>Altingiaceae</taxon>
        <taxon>Liquidambar</taxon>
    </lineage>
</organism>
<feature type="transmembrane region" description="Helical" evidence="1">
    <location>
        <begin position="61"/>
        <end position="81"/>
    </location>
</feature>
<keyword evidence="3" id="KW-1185">Reference proteome</keyword>
<keyword evidence="1" id="KW-0812">Transmembrane</keyword>